<name>A0A518HBA2_9BACT</name>
<proteinExistence type="predicted"/>
<sequence>MSRSLWRSSRRPSPGRRAWRAGPVEGLEPRSFLSGGVTARSLFLMAHDVAEARRFLQVGRFQPPLAPTFRVESAVLNARAGRLLVQFRGAEGGGVDPASLPGNVRLVRRHSPLVVPGEVTLIGEPQVLPTVYEPVNPGGPTGTPVVGVSYDFGAPLPRGNYRLLIRSGGVRDLAGRPLDGEFGRTLPSGDGVPGGDFEASIASNGFFSYRPRPAPGRFPARLLGRG</sequence>
<organism evidence="2 3">
    <name type="scientific">Tautonia plasticadhaerens</name>
    <dbReference type="NCBI Taxonomy" id="2527974"/>
    <lineage>
        <taxon>Bacteria</taxon>
        <taxon>Pseudomonadati</taxon>
        <taxon>Planctomycetota</taxon>
        <taxon>Planctomycetia</taxon>
        <taxon>Isosphaerales</taxon>
        <taxon>Isosphaeraceae</taxon>
        <taxon>Tautonia</taxon>
    </lineage>
</organism>
<dbReference type="KEGG" id="tpla:ElP_60680"/>
<evidence type="ECO:0000313" key="3">
    <source>
        <dbReference type="Proteomes" id="UP000317835"/>
    </source>
</evidence>
<dbReference type="Proteomes" id="UP000317835">
    <property type="component" value="Chromosome"/>
</dbReference>
<protein>
    <submittedName>
        <fullName evidence="2">Uncharacterized protein</fullName>
    </submittedName>
</protein>
<gene>
    <name evidence="2" type="ORF">ElP_60680</name>
</gene>
<reference evidence="2 3" key="1">
    <citation type="submission" date="2019-02" db="EMBL/GenBank/DDBJ databases">
        <title>Deep-cultivation of Planctomycetes and their phenomic and genomic characterization uncovers novel biology.</title>
        <authorList>
            <person name="Wiegand S."/>
            <person name="Jogler M."/>
            <person name="Boedeker C."/>
            <person name="Pinto D."/>
            <person name="Vollmers J."/>
            <person name="Rivas-Marin E."/>
            <person name="Kohn T."/>
            <person name="Peeters S.H."/>
            <person name="Heuer A."/>
            <person name="Rast P."/>
            <person name="Oberbeckmann S."/>
            <person name="Bunk B."/>
            <person name="Jeske O."/>
            <person name="Meyerdierks A."/>
            <person name="Storesund J.E."/>
            <person name="Kallscheuer N."/>
            <person name="Luecker S."/>
            <person name="Lage O.M."/>
            <person name="Pohl T."/>
            <person name="Merkel B.J."/>
            <person name="Hornburger P."/>
            <person name="Mueller R.-W."/>
            <person name="Bruemmer F."/>
            <person name="Labrenz M."/>
            <person name="Spormann A.M."/>
            <person name="Op den Camp H."/>
            <person name="Overmann J."/>
            <person name="Amann R."/>
            <person name="Jetten M.S.M."/>
            <person name="Mascher T."/>
            <person name="Medema M.H."/>
            <person name="Devos D.P."/>
            <person name="Kaster A.-K."/>
            <person name="Ovreas L."/>
            <person name="Rohde M."/>
            <person name="Galperin M.Y."/>
            <person name="Jogler C."/>
        </authorList>
    </citation>
    <scope>NUCLEOTIDE SEQUENCE [LARGE SCALE GENOMIC DNA]</scope>
    <source>
        <strain evidence="2 3">ElP</strain>
    </source>
</reference>
<dbReference type="OrthoDB" id="8198236at2"/>
<dbReference type="RefSeq" id="WP_145276372.1">
    <property type="nucleotide sequence ID" value="NZ_CP036426.1"/>
</dbReference>
<evidence type="ECO:0000256" key="1">
    <source>
        <dbReference type="SAM" id="MobiDB-lite"/>
    </source>
</evidence>
<evidence type="ECO:0000313" key="2">
    <source>
        <dbReference type="EMBL" id="QDV38119.1"/>
    </source>
</evidence>
<feature type="compositionally biased region" description="Basic residues" evidence="1">
    <location>
        <begin position="8"/>
        <end position="19"/>
    </location>
</feature>
<dbReference type="EMBL" id="CP036426">
    <property type="protein sequence ID" value="QDV38119.1"/>
    <property type="molecule type" value="Genomic_DNA"/>
</dbReference>
<dbReference type="AlphaFoldDB" id="A0A518HBA2"/>
<feature type="region of interest" description="Disordered" evidence="1">
    <location>
        <begin position="1"/>
        <end position="21"/>
    </location>
</feature>
<accession>A0A518HBA2</accession>
<keyword evidence="3" id="KW-1185">Reference proteome</keyword>